<dbReference type="RefSeq" id="WP_098750352.1">
    <property type="nucleotide sequence ID" value="NZ_WHPN01000259.1"/>
</dbReference>
<evidence type="ECO:0000313" key="3">
    <source>
        <dbReference type="Proteomes" id="UP000621266"/>
    </source>
</evidence>
<sequence>MTVGVVPDSPVRVGPLDHLLARTAVGVARVLAKRSPERICAILTRVRAGSRPATYAQAKRARDTVLTVSVRCCGKNACLPRSLAAVLLCRVRGVWPEWCAGVVAAPPFAGHAWIEAEGHMVDEFLDETTYKKLCRVPPAGGA</sequence>
<dbReference type="Pfam" id="PF13471">
    <property type="entry name" value="Transglut_core3"/>
    <property type="match status" value="1"/>
</dbReference>
<reference evidence="2 3" key="1">
    <citation type="submission" date="2019-10" db="EMBL/GenBank/DDBJ databases">
        <title>Streptomyces tenebrisbrunneis sp.nov., an endogenous actinomycete isolated from of Lycium ruthenicum.</title>
        <authorList>
            <person name="Ma L."/>
        </authorList>
    </citation>
    <scope>NUCLEOTIDE SEQUENCE [LARGE SCALE GENOMIC DNA]</scope>
    <source>
        <strain evidence="2 3">TRM 66187</strain>
    </source>
</reference>
<name>A0ABQ7FIR9_9ACTN</name>
<feature type="domain" description="Microcin J25-processing protein McjB C-terminal" evidence="1">
    <location>
        <begin position="24"/>
        <end position="132"/>
    </location>
</feature>
<protein>
    <submittedName>
        <fullName evidence="2">Lasso peptide biosynthesis B2 protein</fullName>
    </submittedName>
</protein>
<evidence type="ECO:0000313" key="2">
    <source>
        <dbReference type="EMBL" id="KAF4408866.1"/>
    </source>
</evidence>
<evidence type="ECO:0000259" key="1">
    <source>
        <dbReference type="Pfam" id="PF13471"/>
    </source>
</evidence>
<keyword evidence="3" id="KW-1185">Reference proteome</keyword>
<dbReference type="Proteomes" id="UP000621266">
    <property type="component" value="Unassembled WGS sequence"/>
</dbReference>
<proteinExistence type="predicted"/>
<accession>A0ABQ7FIR9</accession>
<dbReference type="EMBL" id="WHPN01000259">
    <property type="protein sequence ID" value="KAF4408866.1"/>
    <property type="molecule type" value="Genomic_DNA"/>
</dbReference>
<dbReference type="NCBIfam" id="NF033537">
    <property type="entry name" value="lasso_biosyn_B2"/>
    <property type="match status" value="1"/>
</dbReference>
<organism evidence="2 3">
    <name type="scientific">Streptomyces lycii</name>
    <dbReference type="NCBI Taxonomy" id="2654337"/>
    <lineage>
        <taxon>Bacteria</taxon>
        <taxon>Bacillati</taxon>
        <taxon>Actinomycetota</taxon>
        <taxon>Actinomycetes</taxon>
        <taxon>Kitasatosporales</taxon>
        <taxon>Streptomycetaceae</taxon>
        <taxon>Streptomyces</taxon>
    </lineage>
</organism>
<dbReference type="InterPro" id="IPR032708">
    <property type="entry name" value="McjB_C"/>
</dbReference>
<gene>
    <name evidence="2" type="ORF">GCU69_11915</name>
</gene>
<dbReference type="InterPro" id="IPR053521">
    <property type="entry name" value="McjB-like"/>
</dbReference>
<comment type="caution">
    <text evidence="2">The sequence shown here is derived from an EMBL/GenBank/DDBJ whole genome shotgun (WGS) entry which is preliminary data.</text>
</comment>